<protein>
    <submittedName>
        <fullName evidence="6">Two component transcriptional regulator, LuxR family</fullName>
    </submittedName>
</protein>
<accession>A0A239J3P7</accession>
<dbReference type="CDD" id="cd06170">
    <property type="entry name" value="LuxR_C_like"/>
    <property type="match status" value="1"/>
</dbReference>
<keyword evidence="1 3" id="KW-0597">Phosphoprotein</keyword>
<evidence type="ECO:0000313" key="7">
    <source>
        <dbReference type="Proteomes" id="UP000198373"/>
    </source>
</evidence>
<reference evidence="7" key="1">
    <citation type="submission" date="2017-06" db="EMBL/GenBank/DDBJ databases">
        <authorList>
            <person name="Varghese N."/>
            <person name="Submissions S."/>
        </authorList>
    </citation>
    <scope>NUCLEOTIDE SEQUENCE [LARGE SCALE GENOMIC DNA]</scope>
    <source>
        <strain evidence="7">DSM 46839</strain>
    </source>
</reference>
<keyword evidence="2" id="KW-0238">DNA-binding</keyword>
<dbReference type="InterPro" id="IPR016032">
    <property type="entry name" value="Sig_transdc_resp-reg_C-effctor"/>
</dbReference>
<dbReference type="OrthoDB" id="3575486at2"/>
<name>A0A239J3P7_9ACTN</name>
<dbReference type="Proteomes" id="UP000198373">
    <property type="component" value="Unassembled WGS sequence"/>
</dbReference>
<dbReference type="GO" id="GO:0006355">
    <property type="term" value="P:regulation of DNA-templated transcription"/>
    <property type="evidence" value="ECO:0007669"/>
    <property type="project" value="InterPro"/>
</dbReference>
<evidence type="ECO:0000259" key="4">
    <source>
        <dbReference type="PROSITE" id="PS50043"/>
    </source>
</evidence>
<dbReference type="RefSeq" id="WP_089307285.1">
    <property type="nucleotide sequence ID" value="NZ_FZOO01000012.1"/>
</dbReference>
<dbReference type="SMART" id="SM00421">
    <property type="entry name" value="HTH_LUXR"/>
    <property type="match status" value="1"/>
</dbReference>
<dbReference type="EMBL" id="FZOO01000012">
    <property type="protein sequence ID" value="SNS99893.1"/>
    <property type="molecule type" value="Genomic_DNA"/>
</dbReference>
<dbReference type="InterPro" id="IPR000792">
    <property type="entry name" value="Tscrpt_reg_LuxR_C"/>
</dbReference>
<dbReference type="GO" id="GO:0000160">
    <property type="term" value="P:phosphorelay signal transduction system"/>
    <property type="evidence" value="ECO:0007669"/>
    <property type="project" value="InterPro"/>
</dbReference>
<dbReference type="InterPro" id="IPR001789">
    <property type="entry name" value="Sig_transdc_resp-reg_receiver"/>
</dbReference>
<dbReference type="SUPFAM" id="SSF52172">
    <property type="entry name" value="CheY-like"/>
    <property type="match status" value="1"/>
</dbReference>
<dbReference type="InterPro" id="IPR011006">
    <property type="entry name" value="CheY-like_superfamily"/>
</dbReference>
<dbReference type="SMART" id="SM00448">
    <property type="entry name" value="REC"/>
    <property type="match status" value="1"/>
</dbReference>
<dbReference type="PROSITE" id="PS50043">
    <property type="entry name" value="HTH_LUXR_2"/>
    <property type="match status" value="1"/>
</dbReference>
<gene>
    <name evidence="6" type="ORF">SAMN06893096_11299</name>
</gene>
<dbReference type="PANTHER" id="PTHR43214:SF43">
    <property type="entry name" value="TWO-COMPONENT RESPONSE REGULATOR"/>
    <property type="match status" value="1"/>
</dbReference>
<feature type="domain" description="HTH luxR-type" evidence="4">
    <location>
        <begin position="156"/>
        <end position="221"/>
    </location>
</feature>
<organism evidence="6 7">
    <name type="scientific">Geodermatophilus pulveris</name>
    <dbReference type="NCBI Taxonomy" id="1564159"/>
    <lineage>
        <taxon>Bacteria</taxon>
        <taxon>Bacillati</taxon>
        <taxon>Actinomycetota</taxon>
        <taxon>Actinomycetes</taxon>
        <taxon>Geodermatophilales</taxon>
        <taxon>Geodermatophilaceae</taxon>
        <taxon>Geodermatophilus</taxon>
    </lineage>
</organism>
<evidence type="ECO:0000256" key="1">
    <source>
        <dbReference type="ARBA" id="ARBA00022553"/>
    </source>
</evidence>
<dbReference type="SUPFAM" id="SSF46894">
    <property type="entry name" value="C-terminal effector domain of the bipartite response regulators"/>
    <property type="match status" value="1"/>
</dbReference>
<dbReference type="AlphaFoldDB" id="A0A239J3P7"/>
<dbReference type="Gene3D" id="3.40.50.2300">
    <property type="match status" value="1"/>
</dbReference>
<dbReference type="PROSITE" id="PS50110">
    <property type="entry name" value="RESPONSE_REGULATORY"/>
    <property type="match status" value="1"/>
</dbReference>
<sequence length="229" mass="24129">MESTDAGAGRRPDVDVVLVDDHPLFSRGLALLLPGVSEGRVRVVATTDDASAAAAMVRRHHADVAIVDLHMPPPGGTRAIAAIRRADPTVRVVALSGQAEEDAVLEALRAGAAGFLPKSADPEALVRPLLAVLDGWSVLPEALLRRLLEDSAPTGEQGLAERLTADERRLWRLVAEGTSTVEIATTLHVSERTAKRLVAALLRTLGVATRMEAAALAGRVHLRGDGRPG</sequence>
<evidence type="ECO:0000259" key="5">
    <source>
        <dbReference type="PROSITE" id="PS50110"/>
    </source>
</evidence>
<dbReference type="CDD" id="cd17535">
    <property type="entry name" value="REC_NarL-like"/>
    <property type="match status" value="1"/>
</dbReference>
<evidence type="ECO:0000256" key="2">
    <source>
        <dbReference type="ARBA" id="ARBA00023125"/>
    </source>
</evidence>
<dbReference type="Pfam" id="PF00196">
    <property type="entry name" value="GerE"/>
    <property type="match status" value="1"/>
</dbReference>
<feature type="domain" description="Response regulatory" evidence="5">
    <location>
        <begin position="15"/>
        <end position="133"/>
    </location>
</feature>
<proteinExistence type="predicted"/>
<dbReference type="GO" id="GO:0003677">
    <property type="term" value="F:DNA binding"/>
    <property type="evidence" value="ECO:0007669"/>
    <property type="project" value="UniProtKB-KW"/>
</dbReference>
<dbReference type="InterPro" id="IPR039420">
    <property type="entry name" value="WalR-like"/>
</dbReference>
<keyword evidence="7" id="KW-1185">Reference proteome</keyword>
<dbReference type="PANTHER" id="PTHR43214">
    <property type="entry name" value="TWO-COMPONENT RESPONSE REGULATOR"/>
    <property type="match status" value="1"/>
</dbReference>
<feature type="modified residue" description="4-aspartylphosphate" evidence="3">
    <location>
        <position position="68"/>
    </location>
</feature>
<evidence type="ECO:0000256" key="3">
    <source>
        <dbReference type="PROSITE-ProRule" id="PRU00169"/>
    </source>
</evidence>
<dbReference type="InterPro" id="IPR058245">
    <property type="entry name" value="NreC/VraR/RcsB-like_REC"/>
</dbReference>
<evidence type="ECO:0000313" key="6">
    <source>
        <dbReference type="EMBL" id="SNS99893.1"/>
    </source>
</evidence>
<dbReference type="Pfam" id="PF00072">
    <property type="entry name" value="Response_reg"/>
    <property type="match status" value="1"/>
</dbReference>